<evidence type="ECO:0008006" key="4">
    <source>
        <dbReference type="Google" id="ProtNLM"/>
    </source>
</evidence>
<dbReference type="AlphaFoldDB" id="A0A1I0ZFU0"/>
<gene>
    <name evidence="2" type="ORF">SAMN04489723_10641</name>
</gene>
<keyword evidence="3" id="KW-1185">Reference proteome</keyword>
<organism evidence="2 3">
    <name type="scientific">Algoriphagus aquimarinus</name>
    <dbReference type="NCBI Taxonomy" id="237018"/>
    <lineage>
        <taxon>Bacteria</taxon>
        <taxon>Pseudomonadati</taxon>
        <taxon>Bacteroidota</taxon>
        <taxon>Cytophagia</taxon>
        <taxon>Cytophagales</taxon>
        <taxon>Cyclobacteriaceae</taxon>
        <taxon>Algoriphagus</taxon>
    </lineage>
</organism>
<dbReference type="STRING" id="237018.SAMN04489723_10641"/>
<dbReference type="Proteomes" id="UP000198790">
    <property type="component" value="Unassembled WGS sequence"/>
</dbReference>
<sequence length="116" mass="12925">MNFKKIAMLCFVLLMAGMTAYAQSDITGKWAATLAGPQGEMELIFNYKVDKGIVTGTIGSQMGEIALKNGKIEGEKFSYDFAFQNMTFKHNGEQISENEIVVKSERGEMKLTRVKE</sequence>
<evidence type="ECO:0000313" key="3">
    <source>
        <dbReference type="Proteomes" id="UP000198790"/>
    </source>
</evidence>
<feature type="signal peptide" evidence="1">
    <location>
        <begin position="1"/>
        <end position="22"/>
    </location>
</feature>
<evidence type="ECO:0000313" key="2">
    <source>
        <dbReference type="EMBL" id="SFB24381.1"/>
    </source>
</evidence>
<dbReference type="EMBL" id="FOKK01000006">
    <property type="protein sequence ID" value="SFB24381.1"/>
    <property type="molecule type" value="Genomic_DNA"/>
</dbReference>
<proteinExistence type="predicted"/>
<name>A0A1I0ZFU0_9BACT</name>
<accession>A0A1I0ZFU0</accession>
<keyword evidence="1" id="KW-0732">Signal</keyword>
<reference evidence="2 3" key="1">
    <citation type="submission" date="2016-10" db="EMBL/GenBank/DDBJ databases">
        <authorList>
            <person name="de Groot N.N."/>
        </authorList>
    </citation>
    <scope>NUCLEOTIDE SEQUENCE [LARGE SCALE GENOMIC DNA]</scope>
    <source>
        <strain evidence="2 3">DSM 23399</strain>
    </source>
</reference>
<feature type="chain" id="PRO_5011629365" description="DUF5640 domain-containing protein" evidence="1">
    <location>
        <begin position="23"/>
        <end position="116"/>
    </location>
</feature>
<evidence type="ECO:0000256" key="1">
    <source>
        <dbReference type="SAM" id="SignalP"/>
    </source>
</evidence>
<protein>
    <recommendedName>
        <fullName evidence="4">DUF5640 domain-containing protein</fullName>
    </recommendedName>
</protein>
<dbReference type="OrthoDB" id="796539at2"/>
<dbReference type="RefSeq" id="WP_092896621.1">
    <property type="nucleotide sequence ID" value="NZ_FOKK01000006.1"/>
</dbReference>